<dbReference type="EMBL" id="LQPJ01000095">
    <property type="protein sequence ID" value="ORW25669.1"/>
    <property type="molecule type" value="Genomic_DNA"/>
</dbReference>
<evidence type="ECO:0000313" key="2">
    <source>
        <dbReference type="EMBL" id="ORW25669.1"/>
    </source>
</evidence>
<proteinExistence type="predicted"/>
<feature type="compositionally biased region" description="Low complexity" evidence="1">
    <location>
        <begin position="86"/>
        <end position="98"/>
    </location>
</feature>
<gene>
    <name evidence="2" type="ORF">AWC19_06495</name>
</gene>
<feature type="region of interest" description="Disordered" evidence="1">
    <location>
        <begin position="22"/>
        <end position="106"/>
    </location>
</feature>
<evidence type="ECO:0008006" key="4">
    <source>
        <dbReference type="Google" id="ProtNLM"/>
    </source>
</evidence>
<accession>A0A1X1ZQJ9</accession>
<protein>
    <recommendedName>
        <fullName evidence="4">HNH domain-containing protein</fullName>
    </recommendedName>
</protein>
<dbReference type="RefSeq" id="WP_245848900.1">
    <property type="nucleotide sequence ID" value="NZ_JACKRZ010000385.1"/>
</dbReference>
<dbReference type="STRING" id="153971.AWC19_06495"/>
<sequence>MWAKPAAPGCTVPGHYSQVHHVTDHAQRGHTDINNPTFACGTQHHILKPNGRTTRKNPNGDTEWIPPPHLDHDQPRTNTYWHPKNSSTTKTTTTTRSSADAPLASV</sequence>
<name>A0A1X1ZQJ9_9MYCO</name>
<keyword evidence="3" id="KW-1185">Reference proteome</keyword>
<evidence type="ECO:0000256" key="1">
    <source>
        <dbReference type="SAM" id="MobiDB-lite"/>
    </source>
</evidence>
<organism evidence="2 3">
    <name type="scientific">Mycobacterium palustre</name>
    <dbReference type="NCBI Taxonomy" id="153971"/>
    <lineage>
        <taxon>Bacteria</taxon>
        <taxon>Bacillati</taxon>
        <taxon>Actinomycetota</taxon>
        <taxon>Actinomycetes</taxon>
        <taxon>Mycobacteriales</taxon>
        <taxon>Mycobacteriaceae</taxon>
        <taxon>Mycobacterium</taxon>
        <taxon>Mycobacterium simiae complex</taxon>
    </lineage>
</organism>
<evidence type="ECO:0000313" key="3">
    <source>
        <dbReference type="Proteomes" id="UP000193529"/>
    </source>
</evidence>
<comment type="caution">
    <text evidence="2">The sequence shown here is derived from an EMBL/GenBank/DDBJ whole genome shotgun (WGS) entry which is preliminary data.</text>
</comment>
<reference evidence="2 3" key="1">
    <citation type="submission" date="2016-01" db="EMBL/GenBank/DDBJ databases">
        <title>The new phylogeny of the genus Mycobacterium.</title>
        <authorList>
            <person name="Tarcisio F."/>
            <person name="Conor M."/>
            <person name="Antonella G."/>
            <person name="Elisabetta G."/>
            <person name="Giulia F.S."/>
            <person name="Sara T."/>
            <person name="Anna F."/>
            <person name="Clotilde B."/>
            <person name="Roberto B."/>
            <person name="Veronica D.S."/>
            <person name="Fabio R."/>
            <person name="Monica P."/>
            <person name="Olivier J."/>
            <person name="Enrico T."/>
            <person name="Nicola S."/>
        </authorList>
    </citation>
    <scope>NUCLEOTIDE SEQUENCE [LARGE SCALE GENOMIC DNA]</scope>
    <source>
        <strain evidence="2 3">DSM 44572</strain>
    </source>
</reference>
<dbReference type="Proteomes" id="UP000193529">
    <property type="component" value="Unassembled WGS sequence"/>
</dbReference>
<feature type="compositionally biased region" description="Basic and acidic residues" evidence="1">
    <location>
        <begin position="22"/>
        <end position="31"/>
    </location>
</feature>
<dbReference type="AlphaFoldDB" id="A0A1X1ZQJ9"/>